<organism evidence="1">
    <name type="scientific">freshwater metagenome</name>
    <dbReference type="NCBI Taxonomy" id="449393"/>
    <lineage>
        <taxon>unclassified sequences</taxon>
        <taxon>metagenomes</taxon>
        <taxon>ecological metagenomes</taxon>
    </lineage>
</organism>
<reference evidence="1" key="1">
    <citation type="submission" date="2020-05" db="EMBL/GenBank/DDBJ databases">
        <authorList>
            <person name="Chiriac C."/>
            <person name="Salcher M."/>
            <person name="Ghai R."/>
            <person name="Kavagutti S V."/>
        </authorList>
    </citation>
    <scope>NUCLEOTIDE SEQUENCE</scope>
</reference>
<sequence>MVRRVLSAPIDLVTIAFANTALLRHQHRLLSTYVARPFVWIVADNSPTRESASAVRSLCEELGAVYWPIPHNPYTAISPSHSHGFALNLSWRCVLRRRRSTVIGFLDHDIFPIEAFDPRAVLANQPVWGRLQRRGDHWYIWPGLFLARTDYARARGLDFLPGFGVDTGGRNEVLVLRDLDPESLVLPMTIREQVRGDGTVNESDYIERIGGWAHTINGSNWFKVPSKDAAIEALLSKY</sequence>
<dbReference type="EMBL" id="CAEZYR010000168">
    <property type="protein sequence ID" value="CAB4769033.1"/>
    <property type="molecule type" value="Genomic_DNA"/>
</dbReference>
<gene>
    <name evidence="1" type="ORF">UFOPK2754_02989</name>
    <name evidence="2" type="ORF">UFOPK3967_02045</name>
</gene>
<evidence type="ECO:0000313" key="2">
    <source>
        <dbReference type="EMBL" id="CAB5007334.1"/>
    </source>
</evidence>
<dbReference type="InterPro" id="IPR029044">
    <property type="entry name" value="Nucleotide-diphossugar_trans"/>
</dbReference>
<accession>A0A6J6VDJ6</accession>
<name>A0A6J6VDJ6_9ZZZZ</name>
<proteinExistence type="predicted"/>
<dbReference type="EMBL" id="CAFBOS010000141">
    <property type="protein sequence ID" value="CAB5007334.1"/>
    <property type="molecule type" value="Genomic_DNA"/>
</dbReference>
<dbReference type="SUPFAM" id="SSF53448">
    <property type="entry name" value="Nucleotide-diphospho-sugar transferases"/>
    <property type="match status" value="1"/>
</dbReference>
<dbReference type="AlphaFoldDB" id="A0A6J6VDJ6"/>
<evidence type="ECO:0000313" key="1">
    <source>
        <dbReference type="EMBL" id="CAB4769033.1"/>
    </source>
</evidence>
<protein>
    <submittedName>
        <fullName evidence="1">Unannotated protein</fullName>
    </submittedName>
</protein>